<keyword evidence="8 10" id="KW-0811">Translocation</keyword>
<evidence type="ECO:0000256" key="1">
    <source>
        <dbReference type="ARBA" id="ARBA00004651"/>
    </source>
</evidence>
<name>A0A2M8L4T2_9BACT</name>
<comment type="caution">
    <text evidence="12">The sequence shown here is derived from an EMBL/GenBank/DDBJ whole genome shotgun (WGS) entry which is preliminary data.</text>
</comment>
<dbReference type="PRINTS" id="PR01651">
    <property type="entry name" value="SECGEXPORT"/>
</dbReference>
<keyword evidence="3 10" id="KW-0813">Transport</keyword>
<evidence type="ECO:0000256" key="4">
    <source>
        <dbReference type="ARBA" id="ARBA00022475"/>
    </source>
</evidence>
<evidence type="ECO:0000256" key="11">
    <source>
        <dbReference type="SAM" id="MobiDB-lite"/>
    </source>
</evidence>
<dbReference type="GO" id="GO:0009306">
    <property type="term" value="P:protein secretion"/>
    <property type="evidence" value="ECO:0007669"/>
    <property type="project" value="UniProtKB-UniRule"/>
</dbReference>
<comment type="subcellular location">
    <subcellularLocation>
        <location evidence="1 10">Cell membrane</location>
        <topology evidence="1 10">Multi-pass membrane protein</topology>
    </subcellularLocation>
</comment>
<keyword evidence="5 10" id="KW-0812">Transmembrane</keyword>
<gene>
    <name evidence="12" type="primary">secG</name>
    <name evidence="12" type="ORF">COU95_00035</name>
</gene>
<dbReference type="GO" id="GO:0005886">
    <property type="term" value="C:plasma membrane"/>
    <property type="evidence" value="ECO:0007669"/>
    <property type="project" value="UniProtKB-SubCell"/>
</dbReference>
<evidence type="ECO:0000313" key="13">
    <source>
        <dbReference type="Proteomes" id="UP000231474"/>
    </source>
</evidence>
<reference evidence="13" key="1">
    <citation type="submission" date="2017-09" db="EMBL/GenBank/DDBJ databases">
        <title>Depth-based differentiation of microbial function through sediment-hosted aquifers and enrichment of novel symbionts in the deep terrestrial subsurface.</title>
        <authorList>
            <person name="Probst A.J."/>
            <person name="Ladd B."/>
            <person name="Jarett J.K."/>
            <person name="Geller-Mcgrath D.E."/>
            <person name="Sieber C.M.K."/>
            <person name="Emerson J.B."/>
            <person name="Anantharaman K."/>
            <person name="Thomas B.C."/>
            <person name="Malmstrom R."/>
            <person name="Stieglmeier M."/>
            <person name="Klingl A."/>
            <person name="Woyke T."/>
            <person name="Ryan C.M."/>
            <person name="Banfield J.F."/>
        </authorList>
    </citation>
    <scope>NUCLEOTIDE SEQUENCE [LARGE SCALE GENOMIC DNA]</scope>
</reference>
<feature type="region of interest" description="Disordered" evidence="11">
    <location>
        <begin position="85"/>
        <end position="110"/>
    </location>
</feature>
<dbReference type="NCBIfam" id="TIGR00810">
    <property type="entry name" value="secG"/>
    <property type="match status" value="1"/>
</dbReference>
<feature type="transmembrane region" description="Helical" evidence="10">
    <location>
        <begin position="56"/>
        <end position="74"/>
    </location>
</feature>
<keyword evidence="7 10" id="KW-1133">Transmembrane helix</keyword>
<evidence type="ECO:0000256" key="2">
    <source>
        <dbReference type="ARBA" id="ARBA00008445"/>
    </source>
</evidence>
<evidence type="ECO:0000256" key="3">
    <source>
        <dbReference type="ARBA" id="ARBA00022448"/>
    </source>
</evidence>
<dbReference type="InterPro" id="IPR004692">
    <property type="entry name" value="SecG"/>
</dbReference>
<keyword evidence="6 10" id="KW-0653">Protein transport</keyword>
<organism evidence="12 13">
    <name type="scientific">Candidatus Shapirobacteria bacterium CG10_big_fil_rev_8_21_14_0_10_40_9</name>
    <dbReference type="NCBI Taxonomy" id="1974888"/>
    <lineage>
        <taxon>Bacteria</taxon>
        <taxon>Candidatus Shapironibacteriota</taxon>
    </lineage>
</organism>
<proteinExistence type="inferred from homology"/>
<evidence type="ECO:0000256" key="9">
    <source>
        <dbReference type="ARBA" id="ARBA00023136"/>
    </source>
</evidence>
<evidence type="ECO:0000256" key="10">
    <source>
        <dbReference type="RuleBase" id="RU365087"/>
    </source>
</evidence>
<comment type="similarity">
    <text evidence="2 10">Belongs to the SecG family.</text>
</comment>
<evidence type="ECO:0000313" key="12">
    <source>
        <dbReference type="EMBL" id="PJE67868.1"/>
    </source>
</evidence>
<accession>A0A2M8L4T2</accession>
<dbReference type="Proteomes" id="UP000231474">
    <property type="component" value="Unassembled WGS sequence"/>
</dbReference>
<dbReference type="EMBL" id="PFEK01000001">
    <property type="protein sequence ID" value="PJE67868.1"/>
    <property type="molecule type" value="Genomic_DNA"/>
</dbReference>
<comment type="function">
    <text evidence="10">Involved in protein export. Participates in an early event of protein translocation.</text>
</comment>
<sequence length="110" mass="11192">MLETVITVIHVLVALFMILVVLIQGGNSGGVGAAFGGGNSSGVLGATGAQTLFSKMTYGVAVIFMITSVSLSVLQGNSGKVGLKEKLEKASSTETQPAPAPEEAEPKQEK</sequence>
<dbReference type="GO" id="GO:0043952">
    <property type="term" value="P:protein transport by the Sec complex"/>
    <property type="evidence" value="ECO:0007669"/>
    <property type="project" value="TreeGrafter"/>
</dbReference>
<evidence type="ECO:0000256" key="5">
    <source>
        <dbReference type="ARBA" id="ARBA00022692"/>
    </source>
</evidence>
<evidence type="ECO:0000256" key="7">
    <source>
        <dbReference type="ARBA" id="ARBA00022989"/>
    </source>
</evidence>
<dbReference type="AlphaFoldDB" id="A0A2M8L4T2"/>
<dbReference type="Pfam" id="PF03840">
    <property type="entry name" value="SecG"/>
    <property type="match status" value="1"/>
</dbReference>
<feature type="transmembrane region" description="Helical" evidence="10">
    <location>
        <begin position="12"/>
        <end position="36"/>
    </location>
</feature>
<keyword evidence="4 10" id="KW-1003">Cell membrane</keyword>
<evidence type="ECO:0000256" key="6">
    <source>
        <dbReference type="ARBA" id="ARBA00022927"/>
    </source>
</evidence>
<protein>
    <recommendedName>
        <fullName evidence="10">Protein-export membrane protein SecG</fullName>
    </recommendedName>
</protein>
<dbReference type="PANTHER" id="PTHR34182">
    <property type="entry name" value="PROTEIN-EXPORT MEMBRANE PROTEIN SECG"/>
    <property type="match status" value="1"/>
</dbReference>
<dbReference type="GO" id="GO:0015450">
    <property type="term" value="F:protein-transporting ATPase activity"/>
    <property type="evidence" value="ECO:0007669"/>
    <property type="project" value="UniProtKB-UniRule"/>
</dbReference>
<keyword evidence="9 10" id="KW-0472">Membrane</keyword>
<dbReference type="PANTHER" id="PTHR34182:SF1">
    <property type="entry name" value="PROTEIN-EXPORT MEMBRANE PROTEIN SECG"/>
    <property type="match status" value="1"/>
</dbReference>
<evidence type="ECO:0000256" key="8">
    <source>
        <dbReference type="ARBA" id="ARBA00023010"/>
    </source>
</evidence>
<dbReference type="GO" id="GO:0065002">
    <property type="term" value="P:intracellular protein transmembrane transport"/>
    <property type="evidence" value="ECO:0007669"/>
    <property type="project" value="TreeGrafter"/>
</dbReference>